<keyword evidence="1" id="KW-1133">Transmembrane helix</keyword>
<feature type="transmembrane region" description="Helical" evidence="1">
    <location>
        <begin position="58"/>
        <end position="79"/>
    </location>
</feature>
<dbReference type="Proteomes" id="UP000241208">
    <property type="component" value="Unassembled WGS sequence"/>
</dbReference>
<accession>A0A2T4LVB4</accession>
<dbReference type="EMBL" id="PYZR01000010">
    <property type="protein sequence ID" value="PTF67323.1"/>
    <property type="molecule type" value="Genomic_DNA"/>
</dbReference>
<keyword evidence="1" id="KW-0472">Membrane</keyword>
<comment type="caution">
    <text evidence="2">The sequence shown here is derived from an EMBL/GenBank/DDBJ whole genome shotgun (WGS) entry which is preliminary data.</text>
</comment>
<evidence type="ECO:0000256" key="1">
    <source>
        <dbReference type="SAM" id="Phobius"/>
    </source>
</evidence>
<name>A0A2T4LVB4_9STAP</name>
<dbReference type="AlphaFoldDB" id="A0A2T4LVB4"/>
<evidence type="ECO:0008006" key="4">
    <source>
        <dbReference type="Google" id="ProtNLM"/>
    </source>
</evidence>
<organism evidence="2 3">
    <name type="scientific">Staphylococcus cohnii</name>
    <dbReference type="NCBI Taxonomy" id="29382"/>
    <lineage>
        <taxon>Bacteria</taxon>
        <taxon>Bacillati</taxon>
        <taxon>Bacillota</taxon>
        <taxon>Bacilli</taxon>
        <taxon>Bacillales</taxon>
        <taxon>Staphylococcaceae</taxon>
        <taxon>Staphylococcus</taxon>
        <taxon>Staphylococcus cohnii species complex</taxon>
    </lineage>
</organism>
<proteinExistence type="predicted"/>
<keyword evidence="1" id="KW-0812">Transmembrane</keyword>
<gene>
    <name evidence="2" type="ORF">BUY34_01820</name>
</gene>
<reference evidence="2 3" key="1">
    <citation type="journal article" date="2016" name="Front. Microbiol.">
        <title>Comprehensive Phylogenetic Analysis of Bovine Non-aureus Staphylococci Species Based on Whole-Genome Sequencing.</title>
        <authorList>
            <person name="Naushad S."/>
            <person name="Barkema H.W."/>
            <person name="Luby C."/>
            <person name="Condas L.A."/>
            <person name="Nobrega D.B."/>
            <person name="Carson D.A."/>
            <person name="De Buck J."/>
        </authorList>
    </citation>
    <scope>NUCLEOTIDE SEQUENCE [LARGE SCALE GENOMIC DNA]</scope>
    <source>
        <strain evidence="2 3">SNUC 3829</strain>
    </source>
</reference>
<evidence type="ECO:0000313" key="2">
    <source>
        <dbReference type="EMBL" id="PTF67323.1"/>
    </source>
</evidence>
<protein>
    <recommendedName>
        <fullName evidence="4">CPBP family intramembrane metalloprotease</fullName>
    </recommendedName>
</protein>
<sequence length="90" mass="10640">MQLYIFGITLQLYREYSNSIWPSVLFHLICLELTRYVFNQQNNPIIVFNESFTGSMLLIGLFLTMYLGSIITLSILLIFKRKNKKCPFHK</sequence>
<evidence type="ECO:0000313" key="3">
    <source>
        <dbReference type="Proteomes" id="UP000241208"/>
    </source>
</evidence>